<dbReference type="RefSeq" id="WP_264487144.1">
    <property type="nucleotide sequence ID" value="NZ_JAPDDT010000003.1"/>
</dbReference>
<dbReference type="Proteomes" id="UP001320876">
    <property type="component" value="Unassembled WGS sequence"/>
</dbReference>
<reference evidence="1 2" key="1">
    <citation type="submission" date="2022-10" db="EMBL/GenBank/DDBJ databases">
        <title>Luteolibacter arcticus strain CCTCC AB 2014275, whole genome shotgun sequencing project.</title>
        <authorList>
            <person name="Zhao G."/>
            <person name="Shen L."/>
        </authorList>
    </citation>
    <scope>NUCLEOTIDE SEQUENCE [LARGE SCALE GENOMIC DNA]</scope>
    <source>
        <strain evidence="1 2">CCTCC AB 2014275</strain>
    </source>
</reference>
<keyword evidence="2" id="KW-1185">Reference proteome</keyword>
<sequence>MKFSTYREFSQWLVDNGHHQCLVEIATDSISFLPDEAHLKTSMSVFLCQVMEYLHSGMKNVASAPFGSVGNLEAFFKVWMFLDCPGLNDQVVVKKGREWGFL</sequence>
<evidence type="ECO:0000313" key="2">
    <source>
        <dbReference type="Proteomes" id="UP001320876"/>
    </source>
</evidence>
<protein>
    <submittedName>
        <fullName evidence="1">Uncharacterized protein</fullName>
    </submittedName>
</protein>
<organism evidence="1 2">
    <name type="scientific">Luteolibacter arcticus</name>
    <dbReference type="NCBI Taxonomy" id="1581411"/>
    <lineage>
        <taxon>Bacteria</taxon>
        <taxon>Pseudomonadati</taxon>
        <taxon>Verrucomicrobiota</taxon>
        <taxon>Verrucomicrobiia</taxon>
        <taxon>Verrucomicrobiales</taxon>
        <taxon>Verrucomicrobiaceae</taxon>
        <taxon>Luteolibacter</taxon>
    </lineage>
</organism>
<dbReference type="EMBL" id="JAPDDT010000003">
    <property type="protein sequence ID" value="MCW1923039.1"/>
    <property type="molecule type" value="Genomic_DNA"/>
</dbReference>
<comment type="caution">
    <text evidence="1">The sequence shown here is derived from an EMBL/GenBank/DDBJ whole genome shotgun (WGS) entry which is preliminary data.</text>
</comment>
<accession>A0ABT3GHE1</accession>
<name>A0ABT3GHE1_9BACT</name>
<evidence type="ECO:0000313" key="1">
    <source>
        <dbReference type="EMBL" id="MCW1923039.1"/>
    </source>
</evidence>
<gene>
    <name evidence="1" type="ORF">OKA05_10785</name>
</gene>
<proteinExistence type="predicted"/>